<evidence type="ECO:0000313" key="4">
    <source>
        <dbReference type="Proteomes" id="UP001499938"/>
    </source>
</evidence>
<proteinExistence type="predicted"/>
<keyword evidence="1" id="KW-0175">Coiled coil</keyword>
<dbReference type="EMBL" id="BAAAPO010000050">
    <property type="protein sequence ID" value="GAA1805612.1"/>
    <property type="molecule type" value="Genomic_DNA"/>
</dbReference>
<evidence type="ECO:0000256" key="2">
    <source>
        <dbReference type="SAM" id="MobiDB-lite"/>
    </source>
</evidence>
<keyword evidence="4" id="KW-1185">Reference proteome</keyword>
<dbReference type="RefSeq" id="WP_344087656.1">
    <property type="nucleotide sequence ID" value="NZ_BAAAPO010000050.1"/>
</dbReference>
<organism evidence="3 4">
    <name type="scientific">Nostocoides veronense</name>
    <dbReference type="NCBI Taxonomy" id="330836"/>
    <lineage>
        <taxon>Bacteria</taxon>
        <taxon>Bacillati</taxon>
        <taxon>Actinomycetota</taxon>
        <taxon>Actinomycetes</taxon>
        <taxon>Micrococcales</taxon>
        <taxon>Intrasporangiaceae</taxon>
        <taxon>Nostocoides</taxon>
    </lineage>
</organism>
<feature type="coiled-coil region" evidence="1">
    <location>
        <begin position="296"/>
        <end position="351"/>
    </location>
</feature>
<protein>
    <submittedName>
        <fullName evidence="3">Uncharacterized protein</fullName>
    </submittedName>
</protein>
<dbReference type="Proteomes" id="UP001499938">
    <property type="component" value="Unassembled WGS sequence"/>
</dbReference>
<evidence type="ECO:0000256" key="1">
    <source>
        <dbReference type="SAM" id="Coils"/>
    </source>
</evidence>
<feature type="compositionally biased region" description="Polar residues" evidence="2">
    <location>
        <begin position="1"/>
        <end position="10"/>
    </location>
</feature>
<name>A0ABP4Y6S7_9MICO</name>
<sequence>MSSETPSESRQPAGASEPSPDESAAQLLGDPAPSSSTPTNESRAVAESSGDGAAADVTAPASKRPVKPAKPQIETIEALLTEAFETKPEVLLRFAPDKLKKLPVVDDQIMAQTEVVVRLSKSDPTLNGPFKLLQYVASRGVQLGRGTVAPLDGVLERLRDLALLALGQHPVFRVWSDELADPRWTPELTVEVVREAVQKVSRETLGLPEEQFKQSDKDRLLRNAISCLSLVRVLQRDWTLDDFIDETQAAIWSPNAPKEVGLEKAAGLLSASRDAGLIGLVAGAYEARVRARDHEIQRLKHDAERETRRVEILESQKLEASMREEALTARAEAFSAEIVRLRKELDAERDNRVVDKSHATDDYETLRTRVIRRLTGEIDLLTDALHALRNGASPVAEEFLDRSLLALSREVEQLKDAAGGLK</sequence>
<gene>
    <name evidence="3" type="ORF">GCM10009811_31420</name>
</gene>
<reference evidence="4" key="1">
    <citation type="journal article" date="2019" name="Int. J. Syst. Evol. Microbiol.">
        <title>The Global Catalogue of Microorganisms (GCM) 10K type strain sequencing project: providing services to taxonomists for standard genome sequencing and annotation.</title>
        <authorList>
            <consortium name="The Broad Institute Genomics Platform"/>
            <consortium name="The Broad Institute Genome Sequencing Center for Infectious Disease"/>
            <person name="Wu L."/>
            <person name="Ma J."/>
        </authorList>
    </citation>
    <scope>NUCLEOTIDE SEQUENCE [LARGE SCALE GENOMIC DNA]</scope>
    <source>
        <strain evidence="4">JCM 15592</strain>
    </source>
</reference>
<evidence type="ECO:0000313" key="3">
    <source>
        <dbReference type="EMBL" id="GAA1805612.1"/>
    </source>
</evidence>
<feature type="compositionally biased region" description="Polar residues" evidence="2">
    <location>
        <begin position="33"/>
        <end position="42"/>
    </location>
</feature>
<comment type="caution">
    <text evidence="3">The sequence shown here is derived from an EMBL/GenBank/DDBJ whole genome shotgun (WGS) entry which is preliminary data.</text>
</comment>
<accession>A0ABP4Y6S7</accession>
<feature type="region of interest" description="Disordered" evidence="2">
    <location>
        <begin position="1"/>
        <end position="69"/>
    </location>
</feature>